<evidence type="ECO:0000256" key="10">
    <source>
        <dbReference type="RuleBase" id="RU003357"/>
    </source>
</evidence>
<name>A0A399SJB8_9BACT</name>
<keyword evidence="6 10" id="KW-0798">TonB box</keyword>
<accession>A0A399SJB8</accession>
<dbReference type="InterPro" id="IPR039426">
    <property type="entry name" value="TonB-dep_rcpt-like"/>
</dbReference>
<evidence type="ECO:0000256" key="5">
    <source>
        <dbReference type="ARBA" id="ARBA00022729"/>
    </source>
</evidence>
<evidence type="ECO:0000259" key="13">
    <source>
        <dbReference type="Pfam" id="PF07715"/>
    </source>
</evidence>
<organism evidence="14 15">
    <name type="scientific">Pontibacter oryzae</name>
    <dbReference type="NCBI Taxonomy" id="2304593"/>
    <lineage>
        <taxon>Bacteria</taxon>
        <taxon>Pseudomonadati</taxon>
        <taxon>Bacteroidota</taxon>
        <taxon>Cytophagia</taxon>
        <taxon>Cytophagales</taxon>
        <taxon>Hymenobacteraceae</taxon>
        <taxon>Pontibacter</taxon>
    </lineage>
</organism>
<dbReference type="OrthoDB" id="1109239at2"/>
<dbReference type="AlphaFoldDB" id="A0A399SJB8"/>
<dbReference type="SUPFAM" id="SSF56935">
    <property type="entry name" value="Porins"/>
    <property type="match status" value="1"/>
</dbReference>
<reference evidence="15" key="1">
    <citation type="submission" date="2018-08" db="EMBL/GenBank/DDBJ databases">
        <title>Mucilaginibacter sp. MYSH2.</title>
        <authorList>
            <person name="Seo T."/>
        </authorList>
    </citation>
    <scope>NUCLEOTIDE SEQUENCE [LARGE SCALE GENOMIC DNA]</scope>
    <source>
        <strain evidence="15">KIRAN</strain>
    </source>
</reference>
<dbReference type="GO" id="GO:0044718">
    <property type="term" value="P:siderophore transmembrane transport"/>
    <property type="evidence" value="ECO:0007669"/>
    <property type="project" value="TreeGrafter"/>
</dbReference>
<comment type="caution">
    <text evidence="14">The sequence shown here is derived from an EMBL/GenBank/DDBJ whole genome shotgun (WGS) entry which is preliminary data.</text>
</comment>
<keyword evidence="3" id="KW-1134">Transmembrane beta strand</keyword>
<sequence length="741" mass="82742">MLKYLSEHKVLALFISTLLLSSASLLQAQHLTGKVVDKANPSQPLVGANVIWLQTDKGTATDASGKFTLSLSDAAKPVVLVTYVGYTPDTISVAGRSDITVALEAAKGMTEVVIEGEKERHSALTPTQTQFITTSDLEKSACCNLAESFETNAAVEVSTTDAVSGAKQIQMLGLDGSYTLLTTDNIPALRGLATPYRLNYLSGTFIESIDIIKGMGSVLNGYESISGQVNVTLRDPEKAQRLYMNLYGNSLGRYDANLNLAGSLNKKWSTILMLHTDQLQHRSDRNHDGFMDLATGSQYNVYNKWKYVSGDWVAEFGLTALQEQKVGGQLDFDENTPKEEQPHYGIKSDVDRLAGHTKTSYTFAGKPYQSIGLITSATHHKFTSQYGLRDYDGEQNSANARLIFQSIIGDTRHTYKTGLSYTFEDYSENLNDSLFNRREIVPGVFGEYIYSNTHNLTVVAGARLDFHNLYGTQFTPRLNVKYDISPRSILRFATGTGFRVSNIIAENTATLVSSRRFVVEEDLEAEKAWNIGGSFTHYFEVAGRPGTFVTDFYHTSFINQVVADMYTMPGSVLFYNLGGRSYANSFQAELQYEVLRGLTAKAAYKYYDVKTSYKDKLWQKPMIPEHRFFVNIGFATPFEKWRADLTTQFFGLMPLATMQEDHNQPLEHKANSDRFATVNTQVTRAFKRWEVYLGAENLLNYRQPNPIYGANEPFNAGFDASMVWGPVTGRVLYAGLRFKLD</sequence>
<feature type="chain" id="PRO_5017280847" evidence="11">
    <location>
        <begin position="29"/>
        <end position="741"/>
    </location>
</feature>
<dbReference type="InterPro" id="IPR000531">
    <property type="entry name" value="Beta-barrel_TonB"/>
</dbReference>
<dbReference type="GO" id="GO:0009279">
    <property type="term" value="C:cell outer membrane"/>
    <property type="evidence" value="ECO:0007669"/>
    <property type="project" value="UniProtKB-SubCell"/>
</dbReference>
<evidence type="ECO:0000256" key="11">
    <source>
        <dbReference type="SAM" id="SignalP"/>
    </source>
</evidence>
<feature type="domain" description="TonB-dependent receptor-like beta-barrel" evidence="12">
    <location>
        <begin position="290"/>
        <end position="698"/>
    </location>
</feature>
<keyword evidence="5 11" id="KW-0732">Signal</keyword>
<dbReference type="Gene3D" id="2.40.170.20">
    <property type="entry name" value="TonB-dependent receptor, beta-barrel domain"/>
    <property type="match status" value="1"/>
</dbReference>
<dbReference type="Gene3D" id="2.170.130.10">
    <property type="entry name" value="TonB-dependent receptor, plug domain"/>
    <property type="match status" value="1"/>
</dbReference>
<evidence type="ECO:0000256" key="2">
    <source>
        <dbReference type="ARBA" id="ARBA00022448"/>
    </source>
</evidence>
<dbReference type="Pfam" id="PF07715">
    <property type="entry name" value="Plug"/>
    <property type="match status" value="1"/>
</dbReference>
<proteinExistence type="inferred from homology"/>
<dbReference type="PANTHER" id="PTHR30069:SF29">
    <property type="entry name" value="HEMOGLOBIN AND HEMOGLOBIN-HAPTOGLOBIN-BINDING PROTEIN 1-RELATED"/>
    <property type="match status" value="1"/>
</dbReference>
<feature type="signal peptide" evidence="11">
    <location>
        <begin position="1"/>
        <end position="28"/>
    </location>
</feature>
<evidence type="ECO:0000256" key="6">
    <source>
        <dbReference type="ARBA" id="ARBA00023077"/>
    </source>
</evidence>
<dbReference type="PANTHER" id="PTHR30069">
    <property type="entry name" value="TONB-DEPENDENT OUTER MEMBRANE RECEPTOR"/>
    <property type="match status" value="1"/>
</dbReference>
<comment type="similarity">
    <text evidence="10">Belongs to the TonB-dependent receptor family.</text>
</comment>
<keyword evidence="15" id="KW-1185">Reference proteome</keyword>
<protein>
    <submittedName>
        <fullName evidence="14">TonB-dependent receptor</fullName>
    </submittedName>
</protein>
<feature type="domain" description="TonB-dependent receptor plug" evidence="13">
    <location>
        <begin position="125"/>
        <end position="227"/>
    </location>
</feature>
<keyword evidence="9" id="KW-0998">Cell outer membrane</keyword>
<evidence type="ECO:0000259" key="12">
    <source>
        <dbReference type="Pfam" id="PF00593"/>
    </source>
</evidence>
<comment type="subcellular location">
    <subcellularLocation>
        <location evidence="1">Cell outer membrane</location>
        <topology evidence="1">Multi-pass membrane protein</topology>
    </subcellularLocation>
</comment>
<dbReference type="EMBL" id="QWGE01000001">
    <property type="protein sequence ID" value="RIJ42573.1"/>
    <property type="molecule type" value="Genomic_DNA"/>
</dbReference>
<evidence type="ECO:0000256" key="3">
    <source>
        <dbReference type="ARBA" id="ARBA00022452"/>
    </source>
</evidence>
<dbReference type="Proteomes" id="UP000266005">
    <property type="component" value="Unassembled WGS sequence"/>
</dbReference>
<evidence type="ECO:0000256" key="7">
    <source>
        <dbReference type="ARBA" id="ARBA00023136"/>
    </source>
</evidence>
<dbReference type="GO" id="GO:0015344">
    <property type="term" value="F:siderophore uptake transmembrane transporter activity"/>
    <property type="evidence" value="ECO:0007669"/>
    <property type="project" value="TreeGrafter"/>
</dbReference>
<dbReference type="InterPro" id="IPR036942">
    <property type="entry name" value="Beta-barrel_TonB_sf"/>
</dbReference>
<keyword evidence="8 14" id="KW-0675">Receptor</keyword>
<keyword evidence="7 10" id="KW-0472">Membrane</keyword>
<dbReference type="InterPro" id="IPR037066">
    <property type="entry name" value="Plug_dom_sf"/>
</dbReference>
<evidence type="ECO:0000256" key="8">
    <source>
        <dbReference type="ARBA" id="ARBA00023170"/>
    </source>
</evidence>
<dbReference type="Gene3D" id="2.60.40.1120">
    <property type="entry name" value="Carboxypeptidase-like, regulatory domain"/>
    <property type="match status" value="1"/>
</dbReference>
<dbReference type="InterPro" id="IPR012910">
    <property type="entry name" value="Plug_dom"/>
</dbReference>
<evidence type="ECO:0000256" key="9">
    <source>
        <dbReference type="ARBA" id="ARBA00023237"/>
    </source>
</evidence>
<evidence type="ECO:0000256" key="4">
    <source>
        <dbReference type="ARBA" id="ARBA00022692"/>
    </source>
</evidence>
<keyword evidence="4" id="KW-0812">Transmembrane</keyword>
<dbReference type="Pfam" id="PF00593">
    <property type="entry name" value="TonB_dep_Rec_b-barrel"/>
    <property type="match status" value="1"/>
</dbReference>
<evidence type="ECO:0000313" key="14">
    <source>
        <dbReference type="EMBL" id="RIJ42573.1"/>
    </source>
</evidence>
<evidence type="ECO:0000256" key="1">
    <source>
        <dbReference type="ARBA" id="ARBA00004571"/>
    </source>
</evidence>
<dbReference type="InterPro" id="IPR008969">
    <property type="entry name" value="CarboxyPept-like_regulatory"/>
</dbReference>
<dbReference type="Pfam" id="PF13715">
    <property type="entry name" value="CarbopepD_reg_2"/>
    <property type="match status" value="1"/>
</dbReference>
<dbReference type="SUPFAM" id="SSF49464">
    <property type="entry name" value="Carboxypeptidase regulatory domain-like"/>
    <property type="match status" value="1"/>
</dbReference>
<keyword evidence="2" id="KW-0813">Transport</keyword>
<evidence type="ECO:0000313" key="15">
    <source>
        <dbReference type="Proteomes" id="UP000266005"/>
    </source>
</evidence>
<gene>
    <name evidence="14" type="ORF">D1627_01560</name>
</gene>